<dbReference type="InterPro" id="IPR015422">
    <property type="entry name" value="PyrdxlP-dep_Trfase_small"/>
</dbReference>
<dbReference type="Gene3D" id="3.90.1150.10">
    <property type="entry name" value="Aspartate Aminotransferase, domain 1"/>
    <property type="match status" value="1"/>
</dbReference>
<dbReference type="NCBIfam" id="NF001696">
    <property type="entry name" value="PRK00451.1"/>
    <property type="match status" value="1"/>
</dbReference>
<dbReference type="EMBL" id="CAADFR010000179">
    <property type="protein sequence ID" value="VFK44424.1"/>
    <property type="molecule type" value="Genomic_DNA"/>
</dbReference>
<organism evidence="6">
    <name type="scientific">Candidatus Kentrum sp. SD</name>
    <dbReference type="NCBI Taxonomy" id="2126332"/>
    <lineage>
        <taxon>Bacteria</taxon>
        <taxon>Pseudomonadati</taxon>
        <taxon>Pseudomonadota</taxon>
        <taxon>Gammaproteobacteria</taxon>
        <taxon>Candidatus Kentrum</taxon>
    </lineage>
</organism>
<dbReference type="EC" id="1.4.4.2" evidence="4"/>
<dbReference type="InterPro" id="IPR015424">
    <property type="entry name" value="PyrdxlP-dep_Trfase"/>
</dbReference>
<protein>
    <recommendedName>
        <fullName evidence="4">Probable glycine dehydrogenase (decarboxylating) subunit 1</fullName>
        <ecNumber evidence="4">1.4.4.2</ecNumber>
    </recommendedName>
    <alternativeName>
        <fullName evidence="4">Glycine cleavage system P-protein subunit 1</fullName>
    </alternativeName>
    <alternativeName>
        <fullName evidence="4">Glycine decarboxylase subunit 1</fullName>
    </alternativeName>
    <alternativeName>
        <fullName evidence="4">Glycine dehydrogenase (aminomethyl-transferring) subunit 1</fullName>
    </alternativeName>
</protein>
<feature type="domain" description="Glycine cleavage system P-protein N-terminal" evidence="5">
    <location>
        <begin position="32"/>
        <end position="468"/>
    </location>
</feature>
<dbReference type="InterPro" id="IPR020581">
    <property type="entry name" value="GDC_P"/>
</dbReference>
<evidence type="ECO:0000313" key="6">
    <source>
        <dbReference type="EMBL" id="VFK44424.1"/>
    </source>
</evidence>
<dbReference type="PANTHER" id="PTHR42806">
    <property type="entry name" value="GLYCINE CLEAVAGE SYSTEM P-PROTEIN"/>
    <property type="match status" value="1"/>
</dbReference>
<dbReference type="InterPro" id="IPR049315">
    <property type="entry name" value="GDC-P_N"/>
</dbReference>
<comment type="subunit">
    <text evidence="4">The glycine cleavage system is composed of four proteins: P, T, L and H. In this organism, the P 'protein' is a heterodimer of two subunits.</text>
</comment>
<proteinExistence type="inferred from homology"/>
<dbReference type="Gene3D" id="3.40.640.10">
    <property type="entry name" value="Type I PLP-dependent aspartate aminotransferase-like (Major domain)"/>
    <property type="match status" value="1"/>
</dbReference>
<name>A0A450YS92_9GAMM</name>
<comment type="catalytic activity">
    <reaction evidence="3 4">
        <text>N(6)-[(R)-lipoyl]-L-lysyl-[glycine-cleavage complex H protein] + glycine + H(+) = N(6)-[(R)-S(8)-aminomethyldihydrolipoyl]-L-lysyl-[glycine-cleavage complex H protein] + CO2</text>
        <dbReference type="Rhea" id="RHEA:24304"/>
        <dbReference type="Rhea" id="RHEA-COMP:10494"/>
        <dbReference type="Rhea" id="RHEA-COMP:10495"/>
        <dbReference type="ChEBI" id="CHEBI:15378"/>
        <dbReference type="ChEBI" id="CHEBI:16526"/>
        <dbReference type="ChEBI" id="CHEBI:57305"/>
        <dbReference type="ChEBI" id="CHEBI:83099"/>
        <dbReference type="ChEBI" id="CHEBI:83143"/>
        <dbReference type="EC" id="1.4.4.2"/>
    </reaction>
</comment>
<dbReference type="Pfam" id="PF02347">
    <property type="entry name" value="GDC-P"/>
    <property type="match status" value="1"/>
</dbReference>
<evidence type="ECO:0000256" key="2">
    <source>
        <dbReference type="ARBA" id="ARBA00023002"/>
    </source>
</evidence>
<dbReference type="GO" id="GO:0019464">
    <property type="term" value="P:glycine decarboxylation via glycine cleavage system"/>
    <property type="evidence" value="ECO:0007669"/>
    <property type="project" value="UniProtKB-UniRule"/>
</dbReference>
<comment type="similarity">
    <text evidence="4">Belongs to the GcvP family. N-terminal subunit subfamily.</text>
</comment>
<dbReference type="InterPro" id="IPR015421">
    <property type="entry name" value="PyrdxlP-dep_Trfase_major"/>
</dbReference>
<gene>
    <name evidence="4" type="primary">gcvPA</name>
    <name evidence="6" type="ORF">BECKSD772F_GA0070984_11792</name>
</gene>
<dbReference type="CDD" id="cd00613">
    <property type="entry name" value="GDC-P"/>
    <property type="match status" value="1"/>
</dbReference>
<dbReference type="AlphaFoldDB" id="A0A450YS92"/>
<dbReference type="PIRSF" id="PIRSF006815">
    <property type="entry name" value="GcvPA"/>
    <property type="match status" value="1"/>
</dbReference>
<dbReference type="GO" id="GO:0009116">
    <property type="term" value="P:nucleoside metabolic process"/>
    <property type="evidence" value="ECO:0007669"/>
    <property type="project" value="InterPro"/>
</dbReference>
<dbReference type="PANTHER" id="PTHR42806:SF1">
    <property type="entry name" value="GLYCINE DEHYDROGENASE (DECARBOXYLATING)"/>
    <property type="match status" value="1"/>
</dbReference>
<sequence>MGNRRAYRDPSPIKPGAKRQYILHLNSNMPFTPHTEQDIKAMLGAIGVDSIEELFDEIPEALRNDRLQGMPPALNEMQITRLLSERAAKDKQPLCFIGAGAYEHHIPSPVWQIATRGEFYSAYTPYQAEASQGTLQLVYEYQTMMTELTAMDVSNASLYDGASSLAEAILLAARANRKTKSRRILAPRTAHPVYRDVARAIVKNQGITLEEMDYDHGSGILPTTLPPEPGEFCALIIPQPNFFGNLEEVHALTDWGHRHGMLIIALINPMALALLEPPGEWGRDGADIVCGEGQPLGAPLASGGPYFGILCCRQALVRQMPGRIVGRTTDQAGNPGYTLTLQAREQHIRRSKATSNVCTNQNLLVVAATLYLSLLGPEGLERVARACHVNTRSLVDRLLAITGVKRAFHGPIFHEAVLQLDRPVDGVLAALRQQGILGGYDLRREYPELGNALLVCATETKTRNDLRHYADTLRDIMASDNPGGPPSVASPR</sequence>
<dbReference type="SUPFAM" id="SSF53383">
    <property type="entry name" value="PLP-dependent transferases"/>
    <property type="match status" value="1"/>
</dbReference>
<dbReference type="GO" id="GO:0004375">
    <property type="term" value="F:glycine dehydrogenase (decarboxylating) activity"/>
    <property type="evidence" value="ECO:0007669"/>
    <property type="project" value="UniProtKB-EC"/>
</dbReference>
<reference evidence="6" key="1">
    <citation type="submission" date="2019-02" db="EMBL/GenBank/DDBJ databases">
        <authorList>
            <person name="Gruber-Vodicka R. H."/>
            <person name="Seah K. B. B."/>
        </authorList>
    </citation>
    <scope>NUCLEOTIDE SEQUENCE</scope>
    <source>
        <strain evidence="6">BECK_S1321</strain>
    </source>
</reference>
<comment type="function">
    <text evidence="1 4">The glycine cleavage system catalyzes the degradation of glycine. The P protein binds the alpha-amino group of glycine through its pyridoxal phosphate cofactor; CO(2) is released and the remaining methylamine moiety is then transferred to the lipoamide cofactor of the H protein.</text>
</comment>
<evidence type="ECO:0000259" key="5">
    <source>
        <dbReference type="Pfam" id="PF02347"/>
    </source>
</evidence>
<evidence type="ECO:0000256" key="3">
    <source>
        <dbReference type="ARBA" id="ARBA00049026"/>
    </source>
</evidence>
<dbReference type="HAMAP" id="MF_00712">
    <property type="entry name" value="GcvPA"/>
    <property type="match status" value="1"/>
</dbReference>
<evidence type="ECO:0000256" key="1">
    <source>
        <dbReference type="ARBA" id="ARBA00003788"/>
    </source>
</evidence>
<evidence type="ECO:0000256" key="4">
    <source>
        <dbReference type="HAMAP-Rule" id="MF_00712"/>
    </source>
</evidence>
<dbReference type="InterPro" id="IPR023010">
    <property type="entry name" value="GcvPA"/>
</dbReference>
<keyword evidence="2 4" id="KW-0560">Oxidoreductase</keyword>
<accession>A0A450YS92</accession>